<keyword evidence="10" id="KW-1185">Reference proteome</keyword>
<dbReference type="InterPro" id="IPR003661">
    <property type="entry name" value="HisK_dim/P_dom"/>
</dbReference>
<proteinExistence type="predicted"/>
<dbReference type="Gene3D" id="3.30.450.20">
    <property type="entry name" value="PAS domain"/>
    <property type="match status" value="1"/>
</dbReference>
<dbReference type="SUPFAM" id="SSF55874">
    <property type="entry name" value="ATPase domain of HSP90 chaperone/DNA topoisomerase II/histidine kinase"/>
    <property type="match status" value="1"/>
</dbReference>
<dbReference type="InterPro" id="IPR003594">
    <property type="entry name" value="HATPase_dom"/>
</dbReference>
<dbReference type="PRINTS" id="PR00344">
    <property type="entry name" value="BCTRLSENSOR"/>
</dbReference>
<comment type="caution">
    <text evidence="9">The sequence shown here is derived from an EMBL/GenBank/DDBJ whole genome shotgun (WGS) entry which is preliminary data.</text>
</comment>
<dbReference type="GO" id="GO:0000155">
    <property type="term" value="F:phosphorelay sensor kinase activity"/>
    <property type="evidence" value="ECO:0007669"/>
    <property type="project" value="InterPro"/>
</dbReference>
<evidence type="ECO:0000256" key="5">
    <source>
        <dbReference type="ARBA" id="ARBA00022777"/>
    </source>
</evidence>
<evidence type="ECO:0000256" key="3">
    <source>
        <dbReference type="ARBA" id="ARBA00022553"/>
    </source>
</evidence>
<feature type="domain" description="PAS" evidence="8">
    <location>
        <begin position="40"/>
        <end position="93"/>
    </location>
</feature>
<name>A0A4R6WQE7_9PROT</name>
<evidence type="ECO:0000259" key="8">
    <source>
        <dbReference type="PROSITE" id="PS50112"/>
    </source>
</evidence>
<dbReference type="SUPFAM" id="SSF47384">
    <property type="entry name" value="Homodimeric domain of signal transducing histidine kinase"/>
    <property type="match status" value="1"/>
</dbReference>
<evidence type="ECO:0000313" key="10">
    <source>
        <dbReference type="Proteomes" id="UP000295783"/>
    </source>
</evidence>
<keyword evidence="4" id="KW-0808">Transferase</keyword>
<dbReference type="SMART" id="SM00091">
    <property type="entry name" value="PAS"/>
    <property type="match status" value="1"/>
</dbReference>
<dbReference type="PROSITE" id="PS50109">
    <property type="entry name" value="HIS_KIN"/>
    <property type="match status" value="1"/>
</dbReference>
<dbReference type="InterPro" id="IPR000014">
    <property type="entry name" value="PAS"/>
</dbReference>
<dbReference type="GO" id="GO:0005886">
    <property type="term" value="C:plasma membrane"/>
    <property type="evidence" value="ECO:0007669"/>
    <property type="project" value="TreeGrafter"/>
</dbReference>
<reference evidence="9 10" key="1">
    <citation type="submission" date="2019-03" db="EMBL/GenBank/DDBJ databases">
        <title>Genomic Encyclopedia of Type Strains, Phase III (KMG-III): the genomes of soil and plant-associated and newly described type strains.</title>
        <authorList>
            <person name="Whitman W."/>
        </authorList>
    </citation>
    <scope>NUCLEOTIDE SEQUENCE [LARGE SCALE GENOMIC DNA]</scope>
    <source>
        <strain evidence="9 10">CGMCC 1.7660</strain>
    </source>
</reference>
<sequence length="428" mass="46585">MSIGQSDTASIDHAAPPAPAPAAGYRPPLHQSLCDELQASQIHFAKIVELSTDAIISVDEAGRITLFNAGAEAMFGFRATQILGRPLELLIPKRHRGRHRDHINSFIATDKGGMRRMGQRGNILARRRGGAEFPAEASIMHYEVNGHRVLTAILRDISDRMSTERARQDAARQAELANRAKSDFLANMSHELRTPLNAIIGFTEVMARETLGPLGCERYRDYCRDIGDAGRHLLSLINDVLDVAKIEAGQMRPVMRPVEIAAAIRACLRMVRERIDAAGLSLRIEIDHKLPLLHCDERMLKQMLLNLLSNAIKFTPDGRITVSAALGAAGDCRIAVSDSGIGIAGHDITKALQPFGQVDSSITRKFGGTGLGLPLVRNMIELHGGHFDLSSELGRGTTATLTFPARLLCTAGAEHVMPDSSAEKRIRA</sequence>
<dbReference type="InterPro" id="IPR036097">
    <property type="entry name" value="HisK_dim/P_sf"/>
</dbReference>
<dbReference type="PANTHER" id="PTHR43047">
    <property type="entry name" value="TWO-COMPONENT HISTIDINE PROTEIN KINASE"/>
    <property type="match status" value="1"/>
</dbReference>
<dbReference type="NCBIfam" id="TIGR00229">
    <property type="entry name" value="sensory_box"/>
    <property type="match status" value="1"/>
</dbReference>
<evidence type="ECO:0000256" key="2">
    <source>
        <dbReference type="ARBA" id="ARBA00012438"/>
    </source>
</evidence>
<dbReference type="CDD" id="cd00082">
    <property type="entry name" value="HisKA"/>
    <property type="match status" value="1"/>
</dbReference>
<accession>A0A4R6WQE7</accession>
<dbReference type="InterPro" id="IPR035965">
    <property type="entry name" value="PAS-like_dom_sf"/>
</dbReference>
<dbReference type="PANTHER" id="PTHR43047:SF63">
    <property type="entry name" value="HISTIDINE KINASE"/>
    <property type="match status" value="1"/>
</dbReference>
<dbReference type="InterPro" id="IPR004358">
    <property type="entry name" value="Sig_transdc_His_kin-like_C"/>
</dbReference>
<evidence type="ECO:0000256" key="6">
    <source>
        <dbReference type="SAM" id="MobiDB-lite"/>
    </source>
</evidence>
<feature type="region of interest" description="Disordered" evidence="6">
    <location>
        <begin position="1"/>
        <end position="27"/>
    </location>
</feature>
<dbReference type="Gene3D" id="1.10.287.130">
    <property type="match status" value="1"/>
</dbReference>
<keyword evidence="3" id="KW-0597">Phosphoprotein</keyword>
<dbReference type="Pfam" id="PF00512">
    <property type="entry name" value="HisKA"/>
    <property type="match status" value="1"/>
</dbReference>
<evidence type="ECO:0000313" key="9">
    <source>
        <dbReference type="EMBL" id="TDQ80503.1"/>
    </source>
</evidence>
<dbReference type="Pfam" id="PF13426">
    <property type="entry name" value="PAS_9"/>
    <property type="match status" value="1"/>
</dbReference>
<dbReference type="GO" id="GO:0009927">
    <property type="term" value="F:histidine phosphotransfer kinase activity"/>
    <property type="evidence" value="ECO:0007669"/>
    <property type="project" value="TreeGrafter"/>
</dbReference>
<dbReference type="CDD" id="cd00130">
    <property type="entry name" value="PAS"/>
    <property type="match status" value="1"/>
</dbReference>
<organism evidence="9 10">
    <name type="scientific">Dongia mobilis</name>
    <dbReference type="NCBI Taxonomy" id="578943"/>
    <lineage>
        <taxon>Bacteria</taxon>
        <taxon>Pseudomonadati</taxon>
        <taxon>Pseudomonadota</taxon>
        <taxon>Alphaproteobacteria</taxon>
        <taxon>Rhodospirillales</taxon>
        <taxon>Dongiaceae</taxon>
        <taxon>Dongia</taxon>
    </lineage>
</organism>
<dbReference type="InterPro" id="IPR005467">
    <property type="entry name" value="His_kinase_dom"/>
</dbReference>
<evidence type="ECO:0000256" key="1">
    <source>
        <dbReference type="ARBA" id="ARBA00000085"/>
    </source>
</evidence>
<dbReference type="SUPFAM" id="SSF55785">
    <property type="entry name" value="PYP-like sensor domain (PAS domain)"/>
    <property type="match status" value="1"/>
</dbReference>
<evidence type="ECO:0000256" key="4">
    <source>
        <dbReference type="ARBA" id="ARBA00022679"/>
    </source>
</evidence>
<comment type="catalytic activity">
    <reaction evidence="1">
        <text>ATP + protein L-histidine = ADP + protein N-phospho-L-histidine.</text>
        <dbReference type="EC" id="2.7.13.3"/>
    </reaction>
</comment>
<dbReference type="SMART" id="SM00387">
    <property type="entry name" value="HATPase_c"/>
    <property type="match status" value="1"/>
</dbReference>
<dbReference type="SMART" id="SM00388">
    <property type="entry name" value="HisKA"/>
    <property type="match status" value="1"/>
</dbReference>
<dbReference type="Pfam" id="PF02518">
    <property type="entry name" value="HATPase_c"/>
    <property type="match status" value="1"/>
</dbReference>
<gene>
    <name evidence="9" type="ORF">A8950_3034</name>
</gene>
<dbReference type="PROSITE" id="PS50112">
    <property type="entry name" value="PAS"/>
    <property type="match status" value="1"/>
</dbReference>
<dbReference type="Proteomes" id="UP000295783">
    <property type="component" value="Unassembled WGS sequence"/>
</dbReference>
<feature type="domain" description="Histidine kinase" evidence="7">
    <location>
        <begin position="187"/>
        <end position="407"/>
    </location>
</feature>
<dbReference type="InterPro" id="IPR036890">
    <property type="entry name" value="HATPase_C_sf"/>
</dbReference>
<keyword evidence="5" id="KW-0418">Kinase</keyword>
<protein>
    <recommendedName>
        <fullName evidence="2">histidine kinase</fullName>
        <ecNumber evidence="2">2.7.13.3</ecNumber>
    </recommendedName>
</protein>
<dbReference type="Gene3D" id="3.30.565.10">
    <property type="entry name" value="Histidine kinase-like ATPase, C-terminal domain"/>
    <property type="match status" value="1"/>
</dbReference>
<evidence type="ECO:0000259" key="7">
    <source>
        <dbReference type="PROSITE" id="PS50109"/>
    </source>
</evidence>
<dbReference type="AlphaFoldDB" id="A0A4R6WQE7"/>
<dbReference type="CDD" id="cd16922">
    <property type="entry name" value="HATPase_EvgS-ArcB-TorS-like"/>
    <property type="match status" value="1"/>
</dbReference>
<dbReference type="OrthoDB" id="8477705at2"/>
<dbReference type="EC" id="2.7.13.3" evidence="2"/>
<dbReference type="EMBL" id="SNYW01000011">
    <property type="protein sequence ID" value="TDQ80503.1"/>
    <property type="molecule type" value="Genomic_DNA"/>
</dbReference>
<dbReference type="RefSeq" id="WP_133614490.1">
    <property type="nucleotide sequence ID" value="NZ_SNYW01000011.1"/>
</dbReference>